<evidence type="ECO:0000313" key="2">
    <source>
        <dbReference type="EMBL" id="MBN9669876.1"/>
    </source>
</evidence>
<name>A0A939EBU6_9HYPH</name>
<sequence length="337" mass="37789">MTATFVACFIITCAIPQDPYIRYQSFRGTIFERLTWVYERIHFDEKPIDVVIIGSSRAGRGIDSRLVEKDLLAKGLSYSVANLSLPASGLDIRYTEAEELFRTRDVKLLILPVVEALPRDGHQAFGDLATPSQILTSPPIVNRNLPLNLIQLPMRQIKLGVATLVPEAFGYRASFDPETYQGSYRPAGKPNEEGGSGQGALTDAEHKEALEKESRRRHRQIRPPILPDSLGWVEFGVSRSYVKKILELAETNGTKVAFVFLPFYKGYNEPRDLAWLEQFGPVFTADFMMDDARNYSDAAHASDRILPQIAQWIADRIAMTLAPENDPKSVSADEKTQ</sequence>
<dbReference type="EMBL" id="JAEKJZ010000001">
    <property type="protein sequence ID" value="MBN9669876.1"/>
    <property type="molecule type" value="Genomic_DNA"/>
</dbReference>
<dbReference type="RefSeq" id="WP_207139409.1">
    <property type="nucleotide sequence ID" value="NZ_JAEKJZ010000001.1"/>
</dbReference>
<feature type="region of interest" description="Disordered" evidence="1">
    <location>
        <begin position="181"/>
        <end position="200"/>
    </location>
</feature>
<organism evidence="2 3">
    <name type="scientific">Roseibium aggregatum</name>
    <dbReference type="NCBI Taxonomy" id="187304"/>
    <lineage>
        <taxon>Bacteria</taxon>
        <taxon>Pseudomonadati</taxon>
        <taxon>Pseudomonadota</taxon>
        <taxon>Alphaproteobacteria</taxon>
        <taxon>Hyphomicrobiales</taxon>
        <taxon>Stappiaceae</taxon>
        <taxon>Roseibium</taxon>
    </lineage>
</organism>
<evidence type="ECO:0000256" key="1">
    <source>
        <dbReference type="SAM" id="MobiDB-lite"/>
    </source>
</evidence>
<evidence type="ECO:0000313" key="3">
    <source>
        <dbReference type="Proteomes" id="UP000664096"/>
    </source>
</evidence>
<comment type="caution">
    <text evidence="2">The sequence shown here is derived from an EMBL/GenBank/DDBJ whole genome shotgun (WGS) entry which is preliminary data.</text>
</comment>
<proteinExistence type="predicted"/>
<protein>
    <submittedName>
        <fullName evidence="2">Uncharacterized protein</fullName>
    </submittedName>
</protein>
<dbReference type="AlphaFoldDB" id="A0A939EBU6"/>
<dbReference type="Proteomes" id="UP000664096">
    <property type="component" value="Unassembled WGS sequence"/>
</dbReference>
<gene>
    <name evidence="2" type="ORF">JF539_05960</name>
</gene>
<reference evidence="2" key="1">
    <citation type="submission" date="2020-12" db="EMBL/GenBank/DDBJ databases">
        <title>Oil enriched cultivation method for isolating marine PHA-producing bacteria.</title>
        <authorList>
            <person name="Zheng W."/>
            <person name="Yu S."/>
            <person name="Huang Y."/>
        </authorList>
    </citation>
    <scope>NUCLEOTIDE SEQUENCE</scope>
    <source>
        <strain evidence="2">SY-2-12</strain>
    </source>
</reference>
<accession>A0A939EBU6</accession>